<accession>A0A8T0SD77</accession>
<reference evidence="1 2" key="1">
    <citation type="submission" date="2020-05" db="EMBL/GenBank/DDBJ databases">
        <title>WGS assembly of Panicum virgatum.</title>
        <authorList>
            <person name="Lovell J.T."/>
            <person name="Jenkins J."/>
            <person name="Shu S."/>
            <person name="Juenger T.E."/>
            <person name="Schmutz J."/>
        </authorList>
    </citation>
    <scope>NUCLEOTIDE SEQUENCE [LARGE SCALE GENOMIC DNA]</scope>
    <source>
        <strain evidence="2">cv. AP13</strain>
    </source>
</reference>
<protein>
    <submittedName>
        <fullName evidence="1">Uncharacterized protein</fullName>
    </submittedName>
</protein>
<dbReference type="EMBL" id="CM029045">
    <property type="protein sequence ID" value="KAG2595025.1"/>
    <property type="molecule type" value="Genomic_DNA"/>
</dbReference>
<evidence type="ECO:0000313" key="2">
    <source>
        <dbReference type="Proteomes" id="UP000823388"/>
    </source>
</evidence>
<proteinExistence type="predicted"/>
<name>A0A8T0SD77_PANVG</name>
<organism evidence="1 2">
    <name type="scientific">Panicum virgatum</name>
    <name type="common">Blackwell switchgrass</name>
    <dbReference type="NCBI Taxonomy" id="38727"/>
    <lineage>
        <taxon>Eukaryota</taxon>
        <taxon>Viridiplantae</taxon>
        <taxon>Streptophyta</taxon>
        <taxon>Embryophyta</taxon>
        <taxon>Tracheophyta</taxon>
        <taxon>Spermatophyta</taxon>
        <taxon>Magnoliopsida</taxon>
        <taxon>Liliopsida</taxon>
        <taxon>Poales</taxon>
        <taxon>Poaceae</taxon>
        <taxon>PACMAD clade</taxon>
        <taxon>Panicoideae</taxon>
        <taxon>Panicodae</taxon>
        <taxon>Paniceae</taxon>
        <taxon>Panicinae</taxon>
        <taxon>Panicum</taxon>
        <taxon>Panicum sect. Hiantes</taxon>
    </lineage>
</organism>
<dbReference type="Proteomes" id="UP000823388">
    <property type="component" value="Chromosome 5K"/>
</dbReference>
<comment type="caution">
    <text evidence="1">The sequence shown here is derived from an EMBL/GenBank/DDBJ whole genome shotgun (WGS) entry which is preliminary data.</text>
</comment>
<gene>
    <name evidence="1" type="ORF">PVAP13_5KG050350</name>
</gene>
<evidence type="ECO:0000313" key="1">
    <source>
        <dbReference type="EMBL" id="KAG2595025.1"/>
    </source>
</evidence>
<keyword evidence="2" id="KW-1185">Reference proteome</keyword>
<dbReference type="AlphaFoldDB" id="A0A8T0SD77"/>
<sequence length="67" mass="7283">MQVTGVLIPEHHFVQSQGFMIGSALLKVVVQTRNASLGFEGQTIYHRRGVKLSSKLISVGFGTNLQA</sequence>